<dbReference type="EMBL" id="LNYR01000038">
    <property type="protein sequence ID" value="KTD44822.1"/>
    <property type="molecule type" value="Genomic_DNA"/>
</dbReference>
<reference evidence="1 3" key="1">
    <citation type="submission" date="2015-11" db="EMBL/GenBank/DDBJ databases">
        <title>Genomic analysis of 38 Legionella species identifies large and diverse effector repertoires.</title>
        <authorList>
            <person name="Burstein D."/>
            <person name="Amaro F."/>
            <person name="Zusman T."/>
            <person name="Lifshitz Z."/>
            <person name="Cohen O."/>
            <person name="Gilbert J.A."/>
            <person name="Pupko T."/>
            <person name="Shuman H.A."/>
            <person name="Segal G."/>
        </authorList>
    </citation>
    <scope>NUCLEOTIDE SEQUENCE [LARGE SCALE GENOMIC DNA]</scope>
    <source>
        <strain evidence="1 3">ATCC 49507</strain>
    </source>
</reference>
<organism evidence="2 4">
    <name type="scientific">Legionella quateirensis</name>
    <dbReference type="NCBI Taxonomy" id="45072"/>
    <lineage>
        <taxon>Bacteria</taxon>
        <taxon>Pseudomonadati</taxon>
        <taxon>Pseudomonadota</taxon>
        <taxon>Gammaproteobacteria</taxon>
        <taxon>Legionellales</taxon>
        <taxon>Legionellaceae</taxon>
        <taxon>Legionella</taxon>
    </lineage>
</organism>
<dbReference type="OrthoDB" id="9990793at2"/>
<gene>
    <name evidence="1" type="ORF">Lqua_2657</name>
    <name evidence="2" type="ORF">NCTC12376_00061</name>
</gene>
<proteinExistence type="predicted"/>
<dbReference type="AlphaFoldDB" id="A0A378KRQ3"/>
<reference evidence="2 4" key="2">
    <citation type="submission" date="2018-06" db="EMBL/GenBank/DDBJ databases">
        <authorList>
            <consortium name="Pathogen Informatics"/>
            <person name="Doyle S."/>
        </authorList>
    </citation>
    <scope>NUCLEOTIDE SEQUENCE [LARGE SCALE GENOMIC DNA]</scope>
    <source>
        <strain evidence="2 4">NCTC12376</strain>
    </source>
</reference>
<dbReference type="Proteomes" id="UP000254230">
    <property type="component" value="Unassembled WGS sequence"/>
</dbReference>
<sequence>MLHKIDKSSIDVQVKAVIEDIKSMHFLGSSNHKFDPTGGLSGYFRNVAHRVYTHYPDKNRVINPTLYPYLMMAALRHTGAGNCGEMAAALYTSLHMRDLTVDQKKSIELRMYDTKDAHVSNSYVLVGETVFDIWANKIYKKTRIKAETHVAEKYHQKVSPINPNIPTDQLGVLCESMYKKFRTEFDLELSKDRQTNRMYVTFDSTDPSDFALFANQAFPWLFTKFTDTVTNAYFKTRPELARDIQTKIVNHFIYLIEELRKDVATSMELVTIHPKQRTHSDDEIRTKVLNLLNNEYVVNWLMAMSYRDTQPKICLHSLQESLLSLASVEQNELVSLLISLSKETLMHLEISAPESRPAHEQLSDSDRVISTGSSDAIAQTSYKPSDHVAHSIFSSSSSSIVKSALDIIPEEHNVSSVVSFPGFYK</sequence>
<name>A0A378KRQ3_9GAMM</name>
<dbReference type="EMBL" id="UGOW01000001">
    <property type="protein sequence ID" value="STY16281.1"/>
    <property type="molecule type" value="Genomic_DNA"/>
</dbReference>
<protein>
    <submittedName>
        <fullName evidence="2">Uncharacterized protein</fullName>
    </submittedName>
</protein>
<evidence type="ECO:0000313" key="2">
    <source>
        <dbReference type="EMBL" id="STY16281.1"/>
    </source>
</evidence>
<keyword evidence="3" id="KW-1185">Reference proteome</keyword>
<evidence type="ECO:0000313" key="3">
    <source>
        <dbReference type="Proteomes" id="UP000054639"/>
    </source>
</evidence>
<dbReference type="Proteomes" id="UP000054639">
    <property type="component" value="Unassembled WGS sequence"/>
</dbReference>
<dbReference type="RefSeq" id="WP_058474795.1">
    <property type="nucleotide sequence ID" value="NZ_CAAAIL010000002.1"/>
</dbReference>
<evidence type="ECO:0000313" key="1">
    <source>
        <dbReference type="EMBL" id="KTD44822.1"/>
    </source>
</evidence>
<accession>A0A378KRQ3</accession>
<evidence type="ECO:0000313" key="4">
    <source>
        <dbReference type="Proteomes" id="UP000254230"/>
    </source>
</evidence>